<reference evidence="1 2" key="1">
    <citation type="journal article" date="2013" name="BMC Genomics">
        <title>Reconstruction of the lipid metabolism for the microalga Monoraphidium neglectum from its genome sequence reveals characteristics suitable for biofuel production.</title>
        <authorList>
            <person name="Bogen C."/>
            <person name="Al-Dilaimi A."/>
            <person name="Albersmeier A."/>
            <person name="Wichmann J."/>
            <person name="Grundmann M."/>
            <person name="Rupp O."/>
            <person name="Lauersen K.J."/>
            <person name="Blifernez-Klassen O."/>
            <person name="Kalinowski J."/>
            <person name="Goesmann A."/>
            <person name="Mussgnug J.H."/>
            <person name="Kruse O."/>
        </authorList>
    </citation>
    <scope>NUCLEOTIDE SEQUENCE [LARGE SCALE GENOMIC DNA]</scope>
    <source>
        <strain evidence="1 2">SAG 48.87</strain>
    </source>
</reference>
<keyword evidence="2" id="KW-1185">Reference proteome</keyword>
<dbReference type="EMBL" id="KK102966">
    <property type="protein sequence ID" value="KIY96515.1"/>
    <property type="molecule type" value="Genomic_DNA"/>
</dbReference>
<accession>A0A0D2MP75</accession>
<evidence type="ECO:0000313" key="2">
    <source>
        <dbReference type="Proteomes" id="UP000054498"/>
    </source>
</evidence>
<gene>
    <name evidence="1" type="ORF">MNEG_11446</name>
</gene>
<proteinExistence type="predicted"/>
<dbReference type="Proteomes" id="UP000054498">
    <property type="component" value="Unassembled WGS sequence"/>
</dbReference>
<protein>
    <submittedName>
        <fullName evidence="1">Uncharacterized protein</fullName>
    </submittedName>
</protein>
<dbReference type="RefSeq" id="XP_013895535.1">
    <property type="nucleotide sequence ID" value="XM_014040081.1"/>
</dbReference>
<organism evidence="1 2">
    <name type="scientific">Monoraphidium neglectum</name>
    <dbReference type="NCBI Taxonomy" id="145388"/>
    <lineage>
        <taxon>Eukaryota</taxon>
        <taxon>Viridiplantae</taxon>
        <taxon>Chlorophyta</taxon>
        <taxon>core chlorophytes</taxon>
        <taxon>Chlorophyceae</taxon>
        <taxon>CS clade</taxon>
        <taxon>Sphaeropleales</taxon>
        <taxon>Selenastraceae</taxon>
        <taxon>Monoraphidium</taxon>
    </lineage>
</organism>
<dbReference type="OrthoDB" id="26525at2759"/>
<name>A0A0D2MP75_9CHLO</name>
<dbReference type="KEGG" id="mng:MNEG_11446"/>
<dbReference type="GeneID" id="25728709"/>
<evidence type="ECO:0000313" key="1">
    <source>
        <dbReference type="EMBL" id="KIY96515.1"/>
    </source>
</evidence>
<dbReference type="Gene3D" id="3.40.1500.20">
    <property type="match status" value="1"/>
</dbReference>
<sequence>MQALYPAYIDRYYTSAPPAPPPRQPAAAAPGTAPDNNWSWAGLEAACAQNALFERFVSPSFHVRAFAPTAILFNVDSGTEGRVAMLDVIDHGTAIWGAWLAADRAASIEALSHVEQPVAATAGAGGHGAAATSADHAARAAGAAASAALGGWLLEGAPAEAGGLGVALLAESPALDAAWRRFPRREPAAAALGAAFGQEVMEAWWASVDGSARVADVGA</sequence>
<dbReference type="AlphaFoldDB" id="A0A0D2MP75"/>